<reference evidence="2 3" key="1">
    <citation type="submission" date="2019-03" db="EMBL/GenBank/DDBJ databases">
        <title>Genomic Encyclopedia of Type Strains, Phase IV (KMG-IV): sequencing the most valuable type-strain genomes for metagenomic binning, comparative biology and taxonomic classification.</title>
        <authorList>
            <person name="Goeker M."/>
        </authorList>
    </citation>
    <scope>NUCLEOTIDE SEQUENCE [LARGE SCALE GENOMIC DNA]</scope>
    <source>
        <strain evidence="2 3">DSM 25082</strain>
    </source>
</reference>
<dbReference type="EMBL" id="SNXE01000002">
    <property type="protein sequence ID" value="TDP11948.1"/>
    <property type="molecule type" value="Genomic_DNA"/>
</dbReference>
<dbReference type="RefSeq" id="WP_133602710.1">
    <property type="nucleotide sequence ID" value="NZ_JAUFPJ010000002.1"/>
</dbReference>
<accession>A0A4R6N980</accession>
<evidence type="ECO:0000313" key="3">
    <source>
        <dbReference type="Proteomes" id="UP000295357"/>
    </source>
</evidence>
<feature type="region of interest" description="Disordered" evidence="1">
    <location>
        <begin position="1"/>
        <end position="25"/>
    </location>
</feature>
<dbReference type="OrthoDB" id="9762853at2"/>
<feature type="compositionally biased region" description="Polar residues" evidence="1">
    <location>
        <begin position="1"/>
        <end position="14"/>
    </location>
</feature>
<sequence>MQNLSRSGTAQLDRQASAPDGQSLRPDEWTLAQRLALSLDLAERLAFVNEAGQTRGSWAPILRRDPSLLLAELAAAAALSTRHAAPDTGAGNGHRQQWRHCLALATRLDDFLMGLEGEPALQSLLSSRITRHLAPLLEALHPLFPEGERAQRLRHPAWGVAPEAALERPGVELLPRRLRELRTGLSRLHDEASALARQRLPHSLGGGMHEPAMGLLLSLLRLIDQARAPLNEFGERLIQHYYHDRLHFQRLPARCDRVHLLLRRDPRYARPVRILPGSRFQAGQTPDGRSRSMLAEQGLDVGHMQVARLASLCLEHDPMISPEHQLAYPSRARASLIEPPTPELAALPRCASWPVLGGGSAPDAEIGLALASPLLALAGGERRIDLDMALCMPGVPTSGLSTLMEQALRCRDRSRQPGLLGQIFACWLCASDQEEPDPALLAALRRRTRRLMPSGYRLDVDDPLSLLAGDRPPERDLVFDRVFRGLWQARLSGSQGWLALDEVHVRRGARGGLTLSLRLRPEHPAIQACSPALHGPAWPDQPVLQLCLSRRSRIFGLGLLQQLRLQALQLRVEVRGLRELRLYNQLGRLDASKPFAPFGPLPDASSYLMFSSPELMSKPLQSLSLQMHWAGLPADGLAHHYRAYPEGPWLPQRFQVRRAVLSDGRWREASQRPLFPIRDRARDAEASVGDCELDLGDAQLLRLHRPQVLSAAQLAAQADYGPGSRQGFFRLQLTAPAFGHALYPPLLTEVLSHNARRGWRLRPRELPQAPYTPMLDSISLHYRAAARIPVPGVLDRGAAAAELRSADGGRADAAAVQAQQTQLIEIGPFGRSALRPAPGEARPALAPLWPGDGQLYIGLQGREADSLLSLLFQLDPSQAEEALDDQRPQLAWAAWTHKGWQALEPYRVLLDQTEGLLRTGIIMLDLPAGLRRGCPALEGRMPPGAQDTGALFWLCLSGRGRLPRLAPLQGVWAQAISARRSPDSAEALPLPALSVQTAAPAIPGLVQVLQTQPGFDARDAEDERALRLRACELLRHRDRALNAWDFERLVLQAFPEVFKLICLPAEDKGESLCTVVVVPALAPGQEVDGTEAPRLDAATLERIRDFLRQRCSPSLLLRVRNPAYERIQVRCRLRLSPGLQTGERLRELNQCLRDYLSPWRAGGITARFDWRVRVDDVEALLRAQDGVEAVQGLSLLHITHSDAGRYLLADSFHTRQHELRPARACSLALPMRGHLLELQDPTQDGRARPTGLGQLRLGGSFIIGQGCTPAPGARP</sequence>
<organism evidence="2 3">
    <name type="scientific">Roseateles asaccharophilus</name>
    <dbReference type="NCBI Taxonomy" id="582607"/>
    <lineage>
        <taxon>Bacteria</taxon>
        <taxon>Pseudomonadati</taxon>
        <taxon>Pseudomonadota</taxon>
        <taxon>Betaproteobacteria</taxon>
        <taxon>Burkholderiales</taxon>
        <taxon>Sphaerotilaceae</taxon>
        <taxon>Roseateles</taxon>
    </lineage>
</organism>
<gene>
    <name evidence="2" type="ORF">DFR39_102334</name>
</gene>
<comment type="caution">
    <text evidence="2">The sequence shown here is derived from an EMBL/GenBank/DDBJ whole genome shotgun (WGS) entry which is preliminary data.</text>
</comment>
<keyword evidence="3" id="KW-1185">Reference proteome</keyword>
<protein>
    <recommendedName>
        <fullName evidence="4">Baseplate J-like protein</fullName>
    </recommendedName>
</protein>
<evidence type="ECO:0000256" key="1">
    <source>
        <dbReference type="SAM" id="MobiDB-lite"/>
    </source>
</evidence>
<dbReference type="AlphaFoldDB" id="A0A4R6N980"/>
<evidence type="ECO:0000313" key="2">
    <source>
        <dbReference type="EMBL" id="TDP11948.1"/>
    </source>
</evidence>
<proteinExistence type="predicted"/>
<dbReference type="Proteomes" id="UP000295357">
    <property type="component" value="Unassembled WGS sequence"/>
</dbReference>
<evidence type="ECO:0008006" key="4">
    <source>
        <dbReference type="Google" id="ProtNLM"/>
    </source>
</evidence>
<name>A0A4R6N980_9BURK</name>